<feature type="region of interest" description="Disordered" evidence="1">
    <location>
        <begin position="1"/>
        <end position="68"/>
    </location>
</feature>
<dbReference type="PANTHER" id="PTHR33870:SF4">
    <property type="entry name" value="CARDIOMYOPATHY-ASSOCIATED PROTEIN"/>
    <property type="match status" value="1"/>
</dbReference>
<reference evidence="2" key="2">
    <citation type="journal article" date="2024" name="Plant">
        <title>Genomic evolution and insights into agronomic trait innovations of Sesamum species.</title>
        <authorList>
            <person name="Miao H."/>
            <person name="Wang L."/>
            <person name="Qu L."/>
            <person name="Liu H."/>
            <person name="Sun Y."/>
            <person name="Le M."/>
            <person name="Wang Q."/>
            <person name="Wei S."/>
            <person name="Zheng Y."/>
            <person name="Lin W."/>
            <person name="Duan Y."/>
            <person name="Cao H."/>
            <person name="Xiong S."/>
            <person name="Wang X."/>
            <person name="Wei L."/>
            <person name="Li C."/>
            <person name="Ma Q."/>
            <person name="Ju M."/>
            <person name="Zhao R."/>
            <person name="Li G."/>
            <person name="Mu C."/>
            <person name="Tian Q."/>
            <person name="Mei H."/>
            <person name="Zhang T."/>
            <person name="Gao T."/>
            <person name="Zhang H."/>
        </authorList>
    </citation>
    <scope>NUCLEOTIDE SEQUENCE</scope>
    <source>
        <strain evidence="2">G02</strain>
    </source>
</reference>
<accession>A0AAW2LC56</accession>
<feature type="compositionally biased region" description="Basic and acidic residues" evidence="1">
    <location>
        <begin position="19"/>
        <end position="28"/>
    </location>
</feature>
<feature type="region of interest" description="Disordered" evidence="1">
    <location>
        <begin position="251"/>
        <end position="284"/>
    </location>
</feature>
<feature type="compositionally biased region" description="Basic and acidic residues" evidence="1">
    <location>
        <begin position="540"/>
        <end position="554"/>
    </location>
</feature>
<reference evidence="2" key="1">
    <citation type="submission" date="2020-06" db="EMBL/GenBank/DDBJ databases">
        <authorList>
            <person name="Li T."/>
            <person name="Hu X."/>
            <person name="Zhang T."/>
            <person name="Song X."/>
            <person name="Zhang H."/>
            <person name="Dai N."/>
            <person name="Sheng W."/>
            <person name="Hou X."/>
            <person name="Wei L."/>
        </authorList>
    </citation>
    <scope>NUCLEOTIDE SEQUENCE</scope>
    <source>
        <strain evidence="2">G02</strain>
        <tissue evidence="2">Leaf</tissue>
    </source>
</reference>
<feature type="compositionally biased region" description="Basic and acidic residues" evidence="1">
    <location>
        <begin position="979"/>
        <end position="988"/>
    </location>
</feature>
<feature type="compositionally biased region" description="Basic and acidic residues" evidence="1">
    <location>
        <begin position="853"/>
        <end position="874"/>
    </location>
</feature>
<feature type="compositionally biased region" description="Basic and acidic residues" evidence="1">
    <location>
        <begin position="272"/>
        <end position="284"/>
    </location>
</feature>
<organism evidence="2">
    <name type="scientific">Sesamum radiatum</name>
    <name type="common">Black benniseed</name>
    <dbReference type="NCBI Taxonomy" id="300843"/>
    <lineage>
        <taxon>Eukaryota</taxon>
        <taxon>Viridiplantae</taxon>
        <taxon>Streptophyta</taxon>
        <taxon>Embryophyta</taxon>
        <taxon>Tracheophyta</taxon>
        <taxon>Spermatophyta</taxon>
        <taxon>Magnoliopsida</taxon>
        <taxon>eudicotyledons</taxon>
        <taxon>Gunneridae</taxon>
        <taxon>Pentapetalae</taxon>
        <taxon>asterids</taxon>
        <taxon>lamiids</taxon>
        <taxon>Lamiales</taxon>
        <taxon>Pedaliaceae</taxon>
        <taxon>Sesamum</taxon>
    </lineage>
</organism>
<feature type="compositionally biased region" description="Acidic residues" evidence="1">
    <location>
        <begin position="40"/>
        <end position="60"/>
    </location>
</feature>
<feature type="region of interest" description="Disordered" evidence="1">
    <location>
        <begin position="827"/>
        <end position="884"/>
    </location>
</feature>
<feature type="compositionally biased region" description="Low complexity" evidence="1">
    <location>
        <begin position="256"/>
        <end position="267"/>
    </location>
</feature>
<gene>
    <name evidence="2" type="ORF">Sradi_5546600</name>
</gene>
<feature type="region of interest" description="Disordered" evidence="1">
    <location>
        <begin position="966"/>
        <end position="996"/>
    </location>
</feature>
<evidence type="ECO:0000256" key="1">
    <source>
        <dbReference type="SAM" id="MobiDB-lite"/>
    </source>
</evidence>
<proteinExistence type="predicted"/>
<feature type="region of interest" description="Disordered" evidence="1">
    <location>
        <begin position="481"/>
        <end position="558"/>
    </location>
</feature>
<feature type="region of interest" description="Disordered" evidence="1">
    <location>
        <begin position="297"/>
        <end position="369"/>
    </location>
</feature>
<feature type="compositionally biased region" description="Basic and acidic residues" evidence="1">
    <location>
        <begin position="520"/>
        <end position="530"/>
    </location>
</feature>
<protein>
    <submittedName>
        <fullName evidence="2">Uncharacterized protein</fullName>
    </submittedName>
</protein>
<evidence type="ECO:0000313" key="2">
    <source>
        <dbReference type="EMBL" id="KAL0316684.1"/>
    </source>
</evidence>
<feature type="compositionally biased region" description="Basic and acidic residues" evidence="1">
    <location>
        <begin position="308"/>
        <end position="328"/>
    </location>
</feature>
<comment type="caution">
    <text evidence="2">The sequence shown here is derived from an EMBL/GenBank/DDBJ whole genome shotgun (WGS) entry which is preliminary data.</text>
</comment>
<feature type="compositionally biased region" description="Basic and acidic residues" evidence="1">
    <location>
        <begin position="360"/>
        <end position="369"/>
    </location>
</feature>
<dbReference type="AlphaFoldDB" id="A0AAW2LC56"/>
<dbReference type="PANTHER" id="PTHR33870">
    <property type="entry name" value="CARDIOMYOPATHY-ASSOCIATED PROTEIN"/>
    <property type="match status" value="1"/>
</dbReference>
<dbReference type="EMBL" id="JACGWJ010000025">
    <property type="protein sequence ID" value="KAL0316684.1"/>
    <property type="molecule type" value="Genomic_DNA"/>
</dbReference>
<feature type="compositionally biased region" description="Low complexity" evidence="1">
    <location>
        <begin position="349"/>
        <end position="359"/>
    </location>
</feature>
<name>A0AAW2LC56_SESRA</name>
<feature type="region of interest" description="Disordered" evidence="1">
    <location>
        <begin position="387"/>
        <end position="412"/>
    </location>
</feature>
<sequence length="1014" mass="111497">MLDELHPLLDDDAPQPAEMSRHGSEAARGRSPQSIASSNELDDETDNQADDDNEDDEAPEKEELAKSVITWTEEDQKNLMDLGSSEIERNQRLENVIMRRRARKYMSMVPEINLIDFESSDSPFHIAPITTTRQNPFDVPNDSCYNSGLPPVPGSAPSILVPRRNPFDIPFESSEEKSNIMGDGFQEEFTTSQSRESFFRRHESFNVGPAVFAHNKQDKQEYRLRPYFVPVQMIPEESSYSSFLCQSSELSDSKASSVPETESVSSVEELEEQKPAEDNPREIEVILRTDEVIIKQSSTGQELVSKTEASKEDVPQEPKLISEIKHVSEQIGHGSQSSEEESLVDKRYSTSSRSSSFSEVSERVFTETKGETEGVGALDILRQNSVGSTDLSATSPPVDEVPQKEPVYDTSPPAIRKSFSFASSSFDLHAESDLSFAPVMVKRTVTFVERDSEVISQEIEKEIMTLPELLKLHLAGDLESAPVDNDGQIDNTSSDVSGADQRGEHLDVPAVPSKSCVKVPLEEKQMDQHTGDQVPSSRSSGDKSLGESEPEKHLPISKTESLLTVTVLPFKGQREEERSIDKKETVVSSNSHAEVFHEANERLMSTPSAGANTPTFYDAGMHEPNFEHVEEVQVPNTPVDSCERMRHVDLNIQEIYELDNDRSPNINSPFTPDYSSMPSIASEEAIKEIDERQLSELENAGDFHVIERGSGSNEFKECWATASGMPKVEDINVVHKQFGDEEIEKPVLLVQHRTDPVTGETITEHFESRKLYIKTSRKDSAHETTILEARDANLGNKQVNDGSGGSRKFPDTVNDILCVVDSGETQGTSEVHVAKTTDSEGTSLAPNKAVDGNSEKETKPKTNDGSVEVKEEKPGSSVGKETSVVGIGSNVGSVEVKAEKPNETSRKEISSVTRSVEVEAEKLKEASVAVQVKAEQAGSSVGKEASAKQINGNVGSVEVEVEKIKEPSAEEISSNAGSREVEAKKESCVEAVSRNKGRTTTGKCIRKAAALMDQ</sequence>